<dbReference type="PANTHER" id="PTHR43266:SF2">
    <property type="entry name" value="MAJOR FACILITATOR SUPERFAMILY (MFS) PROFILE DOMAIN-CONTAINING PROTEIN"/>
    <property type="match status" value="1"/>
</dbReference>
<evidence type="ECO:0000256" key="2">
    <source>
        <dbReference type="ARBA" id="ARBA00022448"/>
    </source>
</evidence>
<evidence type="ECO:0000256" key="1">
    <source>
        <dbReference type="ARBA" id="ARBA00004651"/>
    </source>
</evidence>
<feature type="transmembrane region" description="Helical" evidence="7">
    <location>
        <begin position="149"/>
        <end position="173"/>
    </location>
</feature>
<dbReference type="Gene3D" id="1.20.1250.20">
    <property type="entry name" value="MFS general substrate transporter like domains"/>
    <property type="match status" value="1"/>
</dbReference>
<dbReference type="GO" id="GO:0005886">
    <property type="term" value="C:plasma membrane"/>
    <property type="evidence" value="ECO:0007669"/>
    <property type="project" value="UniProtKB-SubCell"/>
</dbReference>
<evidence type="ECO:0000256" key="3">
    <source>
        <dbReference type="ARBA" id="ARBA00022475"/>
    </source>
</evidence>
<keyword evidence="9" id="KW-1185">Reference proteome</keyword>
<proteinExistence type="predicted"/>
<dbReference type="CDD" id="cd06173">
    <property type="entry name" value="MFS_MefA_like"/>
    <property type="match status" value="1"/>
</dbReference>
<evidence type="ECO:0000313" key="9">
    <source>
        <dbReference type="Proteomes" id="UP000490980"/>
    </source>
</evidence>
<reference evidence="8 9" key="1">
    <citation type="submission" date="2020-03" db="EMBL/GenBank/DDBJ databases">
        <authorList>
            <person name="Lai Q."/>
        </authorList>
    </citation>
    <scope>NUCLEOTIDE SEQUENCE [LARGE SCALE GENOMIC DNA]</scope>
    <source>
        <strain evidence="8 9">CCUG 25036</strain>
    </source>
</reference>
<comment type="caution">
    <text evidence="8">The sequence shown here is derived from an EMBL/GenBank/DDBJ whole genome shotgun (WGS) entry which is preliminary data.</text>
</comment>
<dbReference type="InterPro" id="IPR022324">
    <property type="entry name" value="Bacilysin_exporter_BacE_put"/>
</dbReference>
<evidence type="ECO:0000256" key="6">
    <source>
        <dbReference type="ARBA" id="ARBA00023136"/>
    </source>
</evidence>
<keyword evidence="3" id="KW-1003">Cell membrane</keyword>
<dbReference type="InterPro" id="IPR036259">
    <property type="entry name" value="MFS_trans_sf"/>
</dbReference>
<protein>
    <submittedName>
        <fullName evidence="8">MFS transporter</fullName>
    </submittedName>
</protein>
<keyword evidence="2" id="KW-0813">Transport</keyword>
<dbReference type="InterPro" id="IPR011701">
    <property type="entry name" value="MFS"/>
</dbReference>
<sequence length="415" mass="44384">MKLIGHPSAGYLALLRRNGNFRNLWFGEVVSNFGDWFNLIASATLIGSLGRSGLELGGLFVVRMVAPFLVSPVAGVAADRYNRRHLMIAADMLRALVVCGFLLVRSPADIWLLYTLSALQAALSGFFTPARNALFPDIVDERELGPANALSASTFAVMLAVGAAAGGFAAGLLGVYETFLVDAASYGVSALLIASVKTTHQRSAARVSLGYFYQQYADGLAYLRRHTEIAFLVMHKGLNAFFITGGLNVLTATIAARAFPLGEGGGLSMGVLYAVTGLGTGFGPLLARRVTGDDERRMRQGLVASYLISALGLAIAAPLHSFTMVAIGLCIRAMGGGLNFVYSTQLLMTRVPGAYRGRVFGTEYAIRTLLNALGTLGISLCLDRWFEAGGMLVVTAILALVPGLAWWWWLRKYPL</sequence>
<keyword evidence="4 7" id="KW-0812">Transmembrane</keyword>
<dbReference type="RefSeq" id="WP_166950256.1">
    <property type="nucleotide sequence ID" value="NZ_JAARLZ010000009.1"/>
</dbReference>
<evidence type="ECO:0000256" key="4">
    <source>
        <dbReference type="ARBA" id="ARBA00022692"/>
    </source>
</evidence>
<feature type="transmembrane region" description="Helical" evidence="7">
    <location>
        <begin position="388"/>
        <end position="410"/>
    </location>
</feature>
<keyword evidence="5 7" id="KW-1133">Transmembrane helix</keyword>
<dbReference type="SUPFAM" id="SSF103473">
    <property type="entry name" value="MFS general substrate transporter"/>
    <property type="match status" value="1"/>
</dbReference>
<feature type="transmembrane region" description="Helical" evidence="7">
    <location>
        <begin position="238"/>
        <end position="259"/>
    </location>
</feature>
<evidence type="ECO:0000256" key="7">
    <source>
        <dbReference type="SAM" id="Phobius"/>
    </source>
</evidence>
<dbReference type="Pfam" id="PF07690">
    <property type="entry name" value="MFS_1"/>
    <property type="match status" value="1"/>
</dbReference>
<feature type="transmembrane region" description="Helical" evidence="7">
    <location>
        <begin position="271"/>
        <end position="290"/>
    </location>
</feature>
<dbReference type="PANTHER" id="PTHR43266">
    <property type="entry name" value="MACROLIDE-EFFLUX PROTEIN"/>
    <property type="match status" value="1"/>
</dbReference>
<evidence type="ECO:0000313" key="8">
    <source>
        <dbReference type="EMBL" id="NII07950.1"/>
    </source>
</evidence>
<evidence type="ECO:0000256" key="5">
    <source>
        <dbReference type="ARBA" id="ARBA00022989"/>
    </source>
</evidence>
<keyword evidence="6 7" id="KW-0472">Membrane</keyword>
<gene>
    <name evidence="8" type="ORF">HBF25_16320</name>
</gene>
<dbReference type="GO" id="GO:0022857">
    <property type="term" value="F:transmembrane transporter activity"/>
    <property type="evidence" value="ECO:0007669"/>
    <property type="project" value="InterPro"/>
</dbReference>
<feature type="transmembrane region" description="Helical" evidence="7">
    <location>
        <begin position="56"/>
        <end position="78"/>
    </location>
</feature>
<comment type="subcellular location">
    <subcellularLocation>
        <location evidence="1">Cell membrane</location>
        <topology evidence="1">Multi-pass membrane protein</topology>
    </subcellularLocation>
</comment>
<dbReference type="PRINTS" id="PR01988">
    <property type="entry name" value="EXPORTERBACE"/>
</dbReference>
<organism evidence="8 9">
    <name type="scientific">Luteibacter anthropi</name>
    <dbReference type="NCBI Taxonomy" id="564369"/>
    <lineage>
        <taxon>Bacteria</taxon>
        <taxon>Pseudomonadati</taxon>
        <taxon>Pseudomonadota</taxon>
        <taxon>Gammaproteobacteria</taxon>
        <taxon>Lysobacterales</taxon>
        <taxon>Rhodanobacteraceae</taxon>
        <taxon>Luteibacter</taxon>
    </lineage>
</organism>
<feature type="transmembrane region" description="Helical" evidence="7">
    <location>
        <begin position="302"/>
        <end position="319"/>
    </location>
</feature>
<dbReference type="AlphaFoldDB" id="A0A7X5UCG4"/>
<name>A0A7X5UCG4_9GAMM</name>
<dbReference type="EMBL" id="JAARLZ010000009">
    <property type="protein sequence ID" value="NII07950.1"/>
    <property type="molecule type" value="Genomic_DNA"/>
</dbReference>
<accession>A0A7X5UCG4</accession>
<dbReference type="Proteomes" id="UP000490980">
    <property type="component" value="Unassembled WGS sequence"/>
</dbReference>